<feature type="compositionally biased region" description="Polar residues" evidence="3">
    <location>
        <begin position="509"/>
        <end position="523"/>
    </location>
</feature>
<dbReference type="SUPFAM" id="SSF46785">
    <property type="entry name" value="Winged helix' DNA-binding domain"/>
    <property type="match status" value="1"/>
</dbReference>
<feature type="region of interest" description="Disordered" evidence="3">
    <location>
        <begin position="509"/>
        <end position="544"/>
    </location>
</feature>
<accession>A0A6J5Y112</accession>
<evidence type="ECO:0000256" key="1">
    <source>
        <dbReference type="ARBA" id="ARBA00022884"/>
    </source>
</evidence>
<dbReference type="GO" id="GO:0003723">
    <property type="term" value="F:RNA binding"/>
    <property type="evidence" value="ECO:0007669"/>
    <property type="project" value="UniProtKB-UniRule"/>
</dbReference>
<feature type="compositionally biased region" description="Polar residues" evidence="3">
    <location>
        <begin position="1"/>
        <end position="15"/>
    </location>
</feature>
<dbReference type="Pfam" id="PF05383">
    <property type="entry name" value="La"/>
    <property type="match status" value="1"/>
</dbReference>
<feature type="domain" description="HTH La-type RNA-binding" evidence="4">
    <location>
        <begin position="384"/>
        <end position="473"/>
    </location>
</feature>
<dbReference type="InterPro" id="IPR036390">
    <property type="entry name" value="WH_DNA-bd_sf"/>
</dbReference>
<dbReference type="CDD" id="cd07323">
    <property type="entry name" value="LAM"/>
    <property type="match status" value="1"/>
</dbReference>
<evidence type="ECO:0000313" key="5">
    <source>
        <dbReference type="EMBL" id="CAB4287851.1"/>
    </source>
</evidence>
<evidence type="ECO:0000313" key="8">
    <source>
        <dbReference type="Proteomes" id="UP000507245"/>
    </source>
</evidence>
<dbReference type="AlphaFoldDB" id="A0A6J5Y112"/>
<dbReference type="Proteomes" id="UP000507245">
    <property type="component" value="Unassembled WGS sequence"/>
</dbReference>
<dbReference type="FunFam" id="1.10.10.10:FF:000131">
    <property type="entry name" value="la-related protein 1B isoform X2"/>
    <property type="match status" value="1"/>
</dbReference>
<evidence type="ECO:0000259" key="4">
    <source>
        <dbReference type="PROSITE" id="PS50961"/>
    </source>
</evidence>
<dbReference type="InterPro" id="IPR036388">
    <property type="entry name" value="WH-like_DNA-bd_sf"/>
</dbReference>
<feature type="compositionally biased region" description="Low complexity" evidence="3">
    <location>
        <begin position="87"/>
        <end position="123"/>
    </location>
</feature>
<evidence type="ECO:0000256" key="3">
    <source>
        <dbReference type="SAM" id="MobiDB-lite"/>
    </source>
</evidence>
<keyword evidence="8" id="KW-1185">Reference proteome</keyword>
<dbReference type="EMBL" id="CAEKDK010000007">
    <property type="protein sequence ID" value="CAB4287851.1"/>
    <property type="molecule type" value="Genomic_DNA"/>
</dbReference>
<dbReference type="PANTHER" id="PTHR22792:SF132">
    <property type="entry name" value="LA-RELATED PROTEIN 1"/>
    <property type="match status" value="1"/>
</dbReference>
<dbReference type="Proteomes" id="UP000507222">
    <property type="component" value="Unassembled WGS sequence"/>
</dbReference>
<evidence type="ECO:0000313" key="7">
    <source>
        <dbReference type="Proteomes" id="UP000507222"/>
    </source>
</evidence>
<proteinExistence type="predicted"/>
<dbReference type="EMBL" id="CAEKKB010000007">
    <property type="protein sequence ID" value="CAB4318222.1"/>
    <property type="molecule type" value="Genomic_DNA"/>
</dbReference>
<organism evidence="6 8">
    <name type="scientific">Prunus armeniaca</name>
    <name type="common">Apricot</name>
    <name type="synonym">Armeniaca vulgaris</name>
    <dbReference type="NCBI Taxonomy" id="36596"/>
    <lineage>
        <taxon>Eukaryota</taxon>
        <taxon>Viridiplantae</taxon>
        <taxon>Streptophyta</taxon>
        <taxon>Embryophyta</taxon>
        <taxon>Tracheophyta</taxon>
        <taxon>Spermatophyta</taxon>
        <taxon>Magnoliopsida</taxon>
        <taxon>eudicotyledons</taxon>
        <taxon>Gunneridae</taxon>
        <taxon>Pentapetalae</taxon>
        <taxon>rosids</taxon>
        <taxon>fabids</taxon>
        <taxon>Rosales</taxon>
        <taxon>Rosaceae</taxon>
        <taxon>Amygdaloideae</taxon>
        <taxon>Amygdaleae</taxon>
        <taxon>Prunus</taxon>
    </lineage>
</organism>
<dbReference type="Gene3D" id="1.10.10.10">
    <property type="entry name" value="Winged helix-like DNA-binding domain superfamily/Winged helix DNA-binding domain"/>
    <property type="match status" value="1"/>
</dbReference>
<reference evidence="6 7" key="2">
    <citation type="submission" date="2020-05" db="EMBL/GenBank/DDBJ databases">
        <authorList>
            <person name="Campoy J."/>
            <person name="Schneeberger K."/>
            <person name="Spophaly S."/>
        </authorList>
    </citation>
    <scope>NUCLEOTIDE SEQUENCE [LARGE SCALE GENOMIC DNA]</scope>
    <source>
        <strain evidence="6">PruArmRojPasFocal</strain>
    </source>
</reference>
<dbReference type="SMART" id="SM00715">
    <property type="entry name" value="LA"/>
    <property type="match status" value="1"/>
</dbReference>
<dbReference type="OrthoDB" id="340227at2759"/>
<dbReference type="PANTHER" id="PTHR22792">
    <property type="entry name" value="LUPUS LA PROTEIN-RELATED"/>
    <property type="match status" value="1"/>
</dbReference>
<dbReference type="PROSITE" id="PS50961">
    <property type="entry name" value="HTH_LA"/>
    <property type="match status" value="1"/>
</dbReference>
<feature type="compositionally biased region" description="Polar residues" evidence="3">
    <location>
        <begin position="30"/>
        <end position="39"/>
    </location>
</feature>
<feature type="compositionally biased region" description="Basic and acidic residues" evidence="3">
    <location>
        <begin position="277"/>
        <end position="295"/>
    </location>
</feature>
<protein>
    <recommendedName>
        <fullName evidence="4">HTH La-type RNA-binding domain-containing protein</fullName>
    </recommendedName>
</protein>
<dbReference type="InterPro" id="IPR045180">
    <property type="entry name" value="La_dom_prot"/>
</dbReference>
<feature type="compositionally biased region" description="Low complexity" evidence="3">
    <location>
        <begin position="174"/>
        <end position="189"/>
    </location>
</feature>
<dbReference type="GO" id="GO:0005737">
    <property type="term" value="C:cytoplasm"/>
    <property type="evidence" value="ECO:0007669"/>
    <property type="project" value="UniProtKB-ARBA"/>
</dbReference>
<feature type="compositionally biased region" description="Polar residues" evidence="3">
    <location>
        <begin position="190"/>
        <end position="200"/>
    </location>
</feature>
<evidence type="ECO:0000313" key="6">
    <source>
        <dbReference type="EMBL" id="CAB4318222.1"/>
    </source>
</evidence>
<feature type="region of interest" description="Disordered" evidence="3">
    <location>
        <begin position="151"/>
        <end position="332"/>
    </location>
</feature>
<dbReference type="InterPro" id="IPR006630">
    <property type="entry name" value="La_HTH"/>
</dbReference>
<sequence>MAMINSANKSSNPETASYPAVQSPRHAGESVSSPTTQSRRAARAVSSPWTQIVRGESEPIAVAPSSPSTAVTEPAVAAAPPPPPPSSSSSSQSQSNSAPQSNSSSPPPAEESVGEGSENGNAGKRPAWNKPSNGAVEVGPVMGAVSWPALSESARASTKLSPEPLKGVSEPPLSVSVSQGTGTTPTSSPKQVNSSSTPNHTGPARQRPMKRNNASASSNGGLPQHQSSAGQGVEIVPNNPSPKEHTHRSAIGSQSHSNNDHPQQRNSFRGRNGGSHPRGDGSHHHNYRRDQDRGGQDWNTHRNFNNRDNHMHPQRSVPRMMRPHQTPPPPPPNAAQFIHQPQMRAFGGPIGFEMQPQLVYVTHTPHEPLGVPFVAPMRHPMVFPAPDPQLHTKIINQIEYYFSNDNLIKDTFLRRNMDDQGWVRIKLIAGFNKVMNLTDNIQLILDAMRMSTVVEVQGDKIRRRNDWMRWVMPTAQPPNASGSQALGKSGQDILSAQIQSIALDEKTASNINIENSSQPQPSSGEGAGQFGVQAGSDRSISARN</sequence>
<name>A0A6J5Y112_PRUAR</name>
<gene>
    <name evidence="5" type="ORF">CURHAP_LOCUS45872</name>
    <name evidence="6" type="ORF">ORAREDHAP_LOCUS45214</name>
</gene>
<feature type="compositionally biased region" description="Low complexity" evidence="3">
    <location>
        <begin position="67"/>
        <end position="78"/>
    </location>
</feature>
<feature type="compositionally biased region" description="Polar residues" evidence="3">
    <location>
        <begin position="212"/>
        <end position="230"/>
    </location>
</feature>
<feature type="region of interest" description="Disordered" evidence="3">
    <location>
        <begin position="1"/>
        <end position="138"/>
    </location>
</feature>
<reference evidence="8" key="1">
    <citation type="journal article" date="2020" name="Genome Biol.">
        <title>Gamete binning: chromosome-level and haplotype-resolved genome assembly enabled by high-throughput single-cell sequencing of gamete genomes.</title>
        <authorList>
            <person name="Campoy J.A."/>
            <person name="Sun H."/>
            <person name="Goel M."/>
            <person name="Jiao W.-B."/>
            <person name="Folz-Donahue K."/>
            <person name="Wang N."/>
            <person name="Rubio M."/>
            <person name="Liu C."/>
            <person name="Kukat C."/>
            <person name="Ruiz D."/>
            <person name="Huettel B."/>
            <person name="Schneeberger K."/>
        </authorList>
    </citation>
    <scope>NUCLEOTIDE SEQUENCE [LARGE SCALE GENOMIC DNA]</scope>
    <source>
        <strain evidence="8">cv. Rojo Pasion</strain>
    </source>
</reference>
<keyword evidence="1 2" id="KW-0694">RNA-binding</keyword>
<evidence type="ECO:0000256" key="2">
    <source>
        <dbReference type="PROSITE-ProRule" id="PRU00332"/>
    </source>
</evidence>